<name>A0AAV8WLB0_9CUCU</name>
<dbReference type="PANTHER" id="PTHR10372:SF27">
    <property type="entry name" value="ADHERENS JUNCTION PROTEIN P120"/>
    <property type="match status" value="1"/>
</dbReference>
<gene>
    <name evidence="8" type="ORF">NQ314_020324</name>
</gene>
<dbReference type="Proteomes" id="UP001162156">
    <property type="component" value="Unassembled WGS sequence"/>
</dbReference>
<dbReference type="EMBL" id="JANEYF010005706">
    <property type="protein sequence ID" value="KAJ8927244.1"/>
    <property type="molecule type" value="Genomic_DNA"/>
</dbReference>
<feature type="repeat" description="ARM" evidence="6">
    <location>
        <begin position="340"/>
        <end position="385"/>
    </location>
</feature>
<feature type="region of interest" description="Disordered" evidence="7">
    <location>
        <begin position="924"/>
        <end position="963"/>
    </location>
</feature>
<dbReference type="Pfam" id="PF00514">
    <property type="entry name" value="Arm"/>
    <property type="match status" value="4"/>
</dbReference>
<evidence type="ECO:0000256" key="6">
    <source>
        <dbReference type="PROSITE-ProRule" id="PRU00259"/>
    </source>
</evidence>
<reference evidence="8" key="1">
    <citation type="journal article" date="2023" name="Insect Mol. Biol.">
        <title>Genome sequencing provides insights into the evolution of gene families encoding plant cell wall-degrading enzymes in longhorned beetles.</title>
        <authorList>
            <person name="Shin N.R."/>
            <person name="Okamura Y."/>
            <person name="Kirsch R."/>
            <person name="Pauchet Y."/>
        </authorList>
    </citation>
    <scope>NUCLEOTIDE SEQUENCE</scope>
    <source>
        <strain evidence="8">RBIC_L_NR</strain>
    </source>
</reference>
<protein>
    <recommendedName>
        <fullName evidence="10">Catenin delta-2</fullName>
    </recommendedName>
</protein>
<dbReference type="AlphaFoldDB" id="A0AAV8WLB0"/>
<feature type="compositionally biased region" description="Low complexity" evidence="7">
    <location>
        <begin position="64"/>
        <end position="73"/>
    </location>
</feature>
<feature type="region of interest" description="Disordered" evidence="7">
    <location>
        <begin position="790"/>
        <end position="829"/>
    </location>
</feature>
<dbReference type="GO" id="GO:0005634">
    <property type="term" value="C:nucleus"/>
    <property type="evidence" value="ECO:0007669"/>
    <property type="project" value="TreeGrafter"/>
</dbReference>
<dbReference type="InterPro" id="IPR011989">
    <property type="entry name" value="ARM-like"/>
</dbReference>
<feature type="compositionally biased region" description="Low complexity" evidence="7">
    <location>
        <begin position="571"/>
        <end position="583"/>
    </location>
</feature>
<feature type="region of interest" description="Disordered" evidence="7">
    <location>
        <begin position="526"/>
        <end position="583"/>
    </location>
</feature>
<feature type="compositionally biased region" description="Polar residues" evidence="7">
    <location>
        <begin position="806"/>
        <end position="817"/>
    </location>
</feature>
<evidence type="ECO:0000256" key="5">
    <source>
        <dbReference type="ARBA" id="ARBA00022949"/>
    </source>
</evidence>
<evidence type="ECO:0008006" key="10">
    <source>
        <dbReference type="Google" id="ProtNLM"/>
    </source>
</evidence>
<dbReference type="GO" id="GO:0005886">
    <property type="term" value="C:plasma membrane"/>
    <property type="evidence" value="ECO:0007669"/>
    <property type="project" value="TreeGrafter"/>
</dbReference>
<dbReference type="PROSITE" id="PS50176">
    <property type="entry name" value="ARM_REPEAT"/>
    <property type="match status" value="3"/>
</dbReference>
<keyword evidence="5" id="KW-0965">Cell junction</keyword>
<feature type="region of interest" description="Disordered" evidence="7">
    <location>
        <begin position="144"/>
        <end position="183"/>
    </location>
</feature>
<proteinExistence type="inferred from homology"/>
<dbReference type="InterPro" id="IPR000225">
    <property type="entry name" value="Armadillo"/>
</dbReference>
<feature type="region of interest" description="Disordered" evidence="7">
    <location>
        <begin position="18"/>
        <end position="73"/>
    </location>
</feature>
<dbReference type="FunFam" id="1.25.10.10:FF:000336">
    <property type="entry name" value="Catenin delta-2"/>
    <property type="match status" value="1"/>
</dbReference>
<comment type="similarity">
    <text evidence="2">Belongs to the beta-catenin family.</text>
</comment>
<feature type="repeat" description="ARM" evidence="6">
    <location>
        <begin position="645"/>
        <end position="682"/>
    </location>
</feature>
<evidence type="ECO:0000313" key="8">
    <source>
        <dbReference type="EMBL" id="KAJ8927244.1"/>
    </source>
</evidence>
<dbReference type="InterPro" id="IPR028435">
    <property type="entry name" value="Plakophilin/d_Catenin"/>
</dbReference>
<dbReference type="PANTHER" id="PTHR10372">
    <property type="entry name" value="PLAKOPHILLIN-RELATED"/>
    <property type="match status" value="1"/>
</dbReference>
<evidence type="ECO:0000256" key="3">
    <source>
        <dbReference type="ARBA" id="ARBA00022737"/>
    </source>
</evidence>
<dbReference type="SUPFAM" id="SSF48371">
    <property type="entry name" value="ARM repeat"/>
    <property type="match status" value="1"/>
</dbReference>
<evidence type="ECO:0000256" key="4">
    <source>
        <dbReference type="ARBA" id="ARBA00022889"/>
    </source>
</evidence>
<evidence type="ECO:0000313" key="9">
    <source>
        <dbReference type="Proteomes" id="UP001162156"/>
    </source>
</evidence>
<dbReference type="GO" id="GO:0005737">
    <property type="term" value="C:cytoplasm"/>
    <property type="evidence" value="ECO:0007669"/>
    <property type="project" value="TreeGrafter"/>
</dbReference>
<evidence type="ECO:0000256" key="1">
    <source>
        <dbReference type="ARBA" id="ARBA00004282"/>
    </source>
</evidence>
<evidence type="ECO:0000256" key="2">
    <source>
        <dbReference type="ARBA" id="ARBA00005462"/>
    </source>
</evidence>
<dbReference type="SMART" id="SM00185">
    <property type="entry name" value="ARM"/>
    <property type="match status" value="6"/>
</dbReference>
<comment type="caution">
    <text evidence="8">The sequence shown here is derived from an EMBL/GenBank/DDBJ whole genome shotgun (WGS) entry which is preliminary data.</text>
</comment>
<accession>A0AAV8WLB0</accession>
<sequence length="963" mass="105922">MSASQLLDSCVRILQEQGPEMQHYKGPDVSSSLNEGVYHSHSNGHSEHSPNSSHMSVHSDEPLVRTQKQQTTQQVTTVTKVVREVQQLGDQAGEYIPVPLGSYPHPSQYVDYIEQPSHHMYSQYHQHPHYQDYDHYPNPYGAYMGYPAGAERPPTPPSPSEHSGDPSPLPLPSQPNAPYLGSGYDELPEHYRVTPSPGGPIGIDPYQDDSAVVYGYVSPSPYGTAPSLSRPYVDSLNGPVPVGATMRMFEDEDLQKHISKMSLHAHNVGLPHERAHNISSPGSIGGDDDQRGMRWRDPNLTEVIGFLNNPNNVIKANAAAYLQHLCYMDDPNKQKTRALGGIPPLVKLLNHDSIEVYRNACGALRNLSYGRQNDENKRAIKNAGGIPALITLLRRSNEAEIKELVTGVIWNMSSCEDLKRNIIDDGVLTIVTYIIIPHSGWDPQGNHGETCWSTVFRNASGVLRNVSSAGEYARKKLRECEGLVDALLFVVRCAIDKSNIGNKIVENCVCILRNLSYRCQEVEDPNYDKNPLPTQSRVAANSSKGENLGCFGGSKKKKESQSAETKDSNFATGSTGGTTSAAARGEPVRGMELLWQPEVVQSYLALLQSCSNPETLEAAAGALQNLAACYWQPSIEIRAAVRKEKGLPILVELLRMEVDRVVCAVATALRNLAIDQRNKELIGKYAMRDLVQKLPSGNPQHDQGTSDDTIAAVLATLNEVIKKNAEFSRSLLEAGGVERLMTITRQRQKYTPRVLKFAGQVLFTMWQHQDLRDVYKKHGWKEQDFVTKTVAARNAGPNSPNNANSTLNRPMASQSGTRYEDRTMKRTAPGARGVASVFQRNDDIPMADMTYPETQPVIGRAYPPGPGPNPPPVRLCCSCSGPLVAASAETRGPVQLRHGLPQPLTQLMLQPEPLYAQVNMEKKRNRQPSLGNASLNHLTEAQTQPQGQPPPLTSLPAGKDSWV</sequence>
<keyword evidence="4" id="KW-0130">Cell adhesion</keyword>
<feature type="compositionally biased region" description="Polar residues" evidence="7">
    <location>
        <begin position="532"/>
        <end position="545"/>
    </location>
</feature>
<dbReference type="InterPro" id="IPR016024">
    <property type="entry name" value="ARM-type_fold"/>
</dbReference>
<organism evidence="8 9">
    <name type="scientific">Rhamnusium bicolor</name>
    <dbReference type="NCBI Taxonomy" id="1586634"/>
    <lineage>
        <taxon>Eukaryota</taxon>
        <taxon>Metazoa</taxon>
        <taxon>Ecdysozoa</taxon>
        <taxon>Arthropoda</taxon>
        <taxon>Hexapoda</taxon>
        <taxon>Insecta</taxon>
        <taxon>Pterygota</taxon>
        <taxon>Neoptera</taxon>
        <taxon>Endopterygota</taxon>
        <taxon>Coleoptera</taxon>
        <taxon>Polyphaga</taxon>
        <taxon>Cucujiformia</taxon>
        <taxon>Chrysomeloidea</taxon>
        <taxon>Cerambycidae</taxon>
        <taxon>Lepturinae</taxon>
        <taxon>Rhagiini</taxon>
        <taxon>Rhamnusium</taxon>
    </lineage>
</organism>
<comment type="subcellular location">
    <subcellularLocation>
        <location evidence="1">Cell junction</location>
    </subcellularLocation>
</comment>
<keyword evidence="3" id="KW-0677">Repeat</keyword>
<feature type="compositionally biased region" description="Polar residues" evidence="7">
    <location>
        <begin position="927"/>
        <end position="941"/>
    </location>
</feature>
<feature type="repeat" description="ARM" evidence="6">
    <location>
        <begin position="384"/>
        <end position="427"/>
    </location>
</feature>
<evidence type="ECO:0000256" key="7">
    <source>
        <dbReference type="SAM" id="MobiDB-lite"/>
    </source>
</evidence>
<dbReference type="Gene3D" id="1.25.10.10">
    <property type="entry name" value="Leucine-rich Repeat Variant"/>
    <property type="match status" value="1"/>
</dbReference>
<keyword evidence="9" id="KW-1185">Reference proteome</keyword>
<feature type="compositionally biased region" description="Low complexity" evidence="7">
    <location>
        <begin position="791"/>
        <end position="805"/>
    </location>
</feature>
<dbReference type="GO" id="GO:0098609">
    <property type="term" value="P:cell-cell adhesion"/>
    <property type="evidence" value="ECO:0007669"/>
    <property type="project" value="InterPro"/>
</dbReference>
<dbReference type="GO" id="GO:0005912">
    <property type="term" value="C:adherens junction"/>
    <property type="evidence" value="ECO:0007669"/>
    <property type="project" value="TreeGrafter"/>
</dbReference>